<dbReference type="Proteomes" id="UP000242818">
    <property type="component" value="Unassembled WGS sequence"/>
</dbReference>
<dbReference type="AlphaFoldDB" id="A0A1C4GBF9"/>
<evidence type="ECO:0000313" key="1">
    <source>
        <dbReference type="EMBL" id="SCC65155.1"/>
    </source>
</evidence>
<reference evidence="1 2" key="1">
    <citation type="submission" date="2016-08" db="EMBL/GenBank/DDBJ databases">
        <authorList>
            <person name="Seilhamer J.J."/>
        </authorList>
    </citation>
    <scope>NUCLEOTIDE SEQUENCE [LARGE SCALE GENOMIC DNA]</scope>
    <source>
        <strain evidence="1 2">A37T2</strain>
    </source>
</reference>
<proteinExistence type="predicted"/>
<dbReference type="RefSeq" id="WP_123891886.1">
    <property type="nucleotide sequence ID" value="NZ_FMAR01000045.1"/>
</dbReference>
<evidence type="ECO:0000313" key="2">
    <source>
        <dbReference type="Proteomes" id="UP000242818"/>
    </source>
</evidence>
<dbReference type="EMBL" id="FMAR01000045">
    <property type="protein sequence ID" value="SCC65155.1"/>
    <property type="molecule type" value="Genomic_DNA"/>
</dbReference>
<dbReference type="PROSITE" id="PS51257">
    <property type="entry name" value="PROKAR_LIPOPROTEIN"/>
    <property type="match status" value="1"/>
</dbReference>
<dbReference type="OrthoDB" id="1371764at2"/>
<gene>
    <name evidence="1" type="ORF">GA0116948_1451</name>
</gene>
<keyword evidence="2" id="KW-1185">Reference proteome</keyword>
<name>A0A1C4GBF9_9BACT</name>
<protein>
    <submittedName>
        <fullName evidence="1">Uncharacterized protein</fullName>
    </submittedName>
</protein>
<accession>A0A1C4GBF9</accession>
<organism evidence="1 2">
    <name type="scientific">Chitinophaga costaii</name>
    <dbReference type="NCBI Taxonomy" id="1335309"/>
    <lineage>
        <taxon>Bacteria</taxon>
        <taxon>Pseudomonadati</taxon>
        <taxon>Bacteroidota</taxon>
        <taxon>Chitinophagia</taxon>
        <taxon>Chitinophagales</taxon>
        <taxon>Chitinophagaceae</taxon>
        <taxon>Chitinophaga</taxon>
    </lineage>
</organism>
<sequence length="142" mass="17038">MRNSLLLSVLMLFYSCGTTGHIVFYNFDANKYDVEREILNILNRDSIYIVPDKWREHIEGDYFERIYIYFKSNPEELYQIGFTGDAKTWKRSMSSKLGLISIYNGKQFLYETDLSNKEQKRIQNRLEKELLSKIKYTFKRSN</sequence>